<feature type="region of interest" description="Disordered" evidence="7">
    <location>
        <begin position="107"/>
        <end position="155"/>
    </location>
</feature>
<keyword evidence="5" id="KW-0804">Transcription</keyword>
<evidence type="ECO:0000256" key="3">
    <source>
        <dbReference type="ARBA" id="ARBA00023015"/>
    </source>
</evidence>
<keyword evidence="2" id="KW-0862">Zinc</keyword>
<dbReference type="Proteomes" id="UP000319257">
    <property type="component" value="Unassembled WGS sequence"/>
</dbReference>
<dbReference type="GO" id="GO:0005634">
    <property type="term" value="C:nucleus"/>
    <property type="evidence" value="ECO:0007669"/>
    <property type="project" value="UniProtKB-SubCell"/>
</dbReference>
<comment type="subcellular location">
    <subcellularLocation>
        <location evidence="1">Nucleus</location>
    </subcellularLocation>
</comment>
<dbReference type="InterPro" id="IPR021858">
    <property type="entry name" value="Fun_TF"/>
</dbReference>
<reference evidence="8 9" key="1">
    <citation type="submission" date="2019-06" db="EMBL/GenBank/DDBJ databases">
        <title>Draft genome sequence of the filamentous fungus Phialemoniopsis curvata isolated from diesel fuel.</title>
        <authorList>
            <person name="Varaljay V.A."/>
            <person name="Lyon W.J."/>
            <person name="Crouch A.L."/>
            <person name="Drake C.E."/>
            <person name="Hollomon J.M."/>
            <person name="Nadeau L.J."/>
            <person name="Nunn H.S."/>
            <person name="Stevenson B.S."/>
            <person name="Bojanowski C.L."/>
            <person name="Crookes-Goodson W.J."/>
        </authorList>
    </citation>
    <scope>NUCLEOTIDE SEQUENCE [LARGE SCALE GENOMIC DNA]</scope>
    <source>
        <strain evidence="8 9">D216</strain>
    </source>
</reference>
<dbReference type="GeneID" id="41969900"/>
<organism evidence="8 9">
    <name type="scientific">Thyridium curvatum</name>
    <dbReference type="NCBI Taxonomy" id="1093900"/>
    <lineage>
        <taxon>Eukaryota</taxon>
        <taxon>Fungi</taxon>
        <taxon>Dikarya</taxon>
        <taxon>Ascomycota</taxon>
        <taxon>Pezizomycotina</taxon>
        <taxon>Sordariomycetes</taxon>
        <taxon>Sordariomycetidae</taxon>
        <taxon>Thyridiales</taxon>
        <taxon>Thyridiaceae</taxon>
        <taxon>Thyridium</taxon>
    </lineage>
</organism>
<name>A0A507BGW1_9PEZI</name>
<feature type="compositionally biased region" description="Low complexity" evidence="7">
    <location>
        <begin position="107"/>
        <end position="120"/>
    </location>
</feature>
<evidence type="ECO:0000313" key="9">
    <source>
        <dbReference type="Proteomes" id="UP000319257"/>
    </source>
</evidence>
<keyword evidence="3" id="KW-0805">Transcription regulation</keyword>
<keyword evidence="4" id="KW-0238">DNA-binding</keyword>
<dbReference type="STRING" id="1093900.A0A507BGW1"/>
<gene>
    <name evidence="8" type="ORF">E0L32_002453</name>
</gene>
<sequence length="589" mass="65442">MHASRELLSSARRFRYHRDSAKRFNAKKQPISELPPLLSLVHDTLTTSLRAALASDLANHPNLLLFLSSFEYPQISASKDSGRSTCYYPVLRCTGAAVPHVPGMSRAISASSPAQSGASANVPAPLSPPGGIAYPSPSTRSRDEDGGVGGSNAPVEEQDEVTRILRYYQDQYLTFLTTKAPQWSFIAGVLDLGRTNSALMNLLMANVQYQVSSREKRAADRFQALEHYQTGLQDFVSLVSSDQYDPLTMLGTLFLLVQFEIHHGEHAEAVRNHLDGFNSAVLTYGDQLVPGLQNYFSVPDTPQTVSTPDSAGEVKTRYTNVLNRLGLWMAYMDALASTWDLGGSVMSTFLDRFPGSLNSIFCGSREVGKEIWGAKYPVTEALDDLQNRPAFDLYHEAHILRYQVSRYRWSDKSGQEASELRLAITSGFQQVTEKFSTLFAVAVNWTDPAAYTSRIVLNLRFIVPFFYAVQLDFYRAASPDPNGALTTPEAAQCISSILNIATIVHENESSNSLTRLAWALFVACVETRELVLQNWILERYAALSDFGVALSRAHTLLQAVVKHQRLTGEAVDYRSWVRSRSELEPFMIH</sequence>
<dbReference type="AlphaFoldDB" id="A0A507BGW1"/>
<dbReference type="OrthoDB" id="4356994at2759"/>
<evidence type="ECO:0000256" key="5">
    <source>
        <dbReference type="ARBA" id="ARBA00023163"/>
    </source>
</evidence>
<evidence type="ECO:0000256" key="2">
    <source>
        <dbReference type="ARBA" id="ARBA00022833"/>
    </source>
</evidence>
<evidence type="ECO:0000256" key="7">
    <source>
        <dbReference type="SAM" id="MobiDB-lite"/>
    </source>
</evidence>
<evidence type="ECO:0000256" key="4">
    <source>
        <dbReference type="ARBA" id="ARBA00023125"/>
    </source>
</evidence>
<dbReference type="EMBL" id="SKBQ01000010">
    <property type="protein sequence ID" value="TPX18596.1"/>
    <property type="molecule type" value="Genomic_DNA"/>
</dbReference>
<accession>A0A507BGW1</accession>
<evidence type="ECO:0000256" key="1">
    <source>
        <dbReference type="ARBA" id="ARBA00004123"/>
    </source>
</evidence>
<keyword evidence="9" id="KW-1185">Reference proteome</keyword>
<dbReference type="RefSeq" id="XP_031000307.1">
    <property type="nucleotide sequence ID" value="XM_031136644.1"/>
</dbReference>
<evidence type="ECO:0000256" key="6">
    <source>
        <dbReference type="ARBA" id="ARBA00023242"/>
    </source>
</evidence>
<keyword evidence="6" id="KW-0539">Nucleus</keyword>
<comment type="caution">
    <text evidence="8">The sequence shown here is derived from an EMBL/GenBank/DDBJ whole genome shotgun (WGS) entry which is preliminary data.</text>
</comment>
<evidence type="ECO:0000313" key="8">
    <source>
        <dbReference type="EMBL" id="TPX18596.1"/>
    </source>
</evidence>
<proteinExistence type="predicted"/>
<dbReference type="Pfam" id="PF11951">
    <property type="entry name" value="Fungal_trans_2"/>
    <property type="match status" value="1"/>
</dbReference>
<protein>
    <submittedName>
        <fullName evidence="8">Uncharacterized protein</fullName>
    </submittedName>
</protein>
<dbReference type="PANTHER" id="PTHR37534">
    <property type="entry name" value="TRANSCRIPTIONAL ACTIVATOR PROTEIN UGA3"/>
    <property type="match status" value="1"/>
</dbReference>
<dbReference type="PANTHER" id="PTHR37534:SF46">
    <property type="entry name" value="ZN(II)2CYS6 TRANSCRIPTION FACTOR (EUROFUNG)"/>
    <property type="match status" value="1"/>
</dbReference>
<dbReference type="InParanoid" id="A0A507BGW1"/>
<dbReference type="GO" id="GO:0003677">
    <property type="term" value="F:DNA binding"/>
    <property type="evidence" value="ECO:0007669"/>
    <property type="project" value="UniProtKB-KW"/>
</dbReference>